<dbReference type="EMBL" id="ML208261">
    <property type="protein sequence ID" value="TFK75888.1"/>
    <property type="molecule type" value="Genomic_DNA"/>
</dbReference>
<accession>A0ACD3BD29</accession>
<protein>
    <submittedName>
        <fullName evidence="1">Uncharacterized protein</fullName>
    </submittedName>
</protein>
<name>A0ACD3BD29_9AGAR</name>
<evidence type="ECO:0000313" key="2">
    <source>
        <dbReference type="Proteomes" id="UP000308600"/>
    </source>
</evidence>
<evidence type="ECO:0000313" key="1">
    <source>
        <dbReference type="EMBL" id="TFK75888.1"/>
    </source>
</evidence>
<organism evidence="1 2">
    <name type="scientific">Pluteus cervinus</name>
    <dbReference type="NCBI Taxonomy" id="181527"/>
    <lineage>
        <taxon>Eukaryota</taxon>
        <taxon>Fungi</taxon>
        <taxon>Dikarya</taxon>
        <taxon>Basidiomycota</taxon>
        <taxon>Agaricomycotina</taxon>
        <taxon>Agaricomycetes</taxon>
        <taxon>Agaricomycetidae</taxon>
        <taxon>Agaricales</taxon>
        <taxon>Pluteineae</taxon>
        <taxon>Pluteaceae</taxon>
        <taxon>Pluteus</taxon>
    </lineage>
</organism>
<dbReference type="Proteomes" id="UP000308600">
    <property type="component" value="Unassembled WGS sequence"/>
</dbReference>
<sequence>MPVLLVPAVRSPAQSSLPRPRSPRLRPAPPKLIRARSGSTSLPIPHHDTPPFVPPSYAEECFGIPLKFVAEPELLRLEGYQMYAVEKWVVDRRPIPVLSVYTGDASHKITFTAFKPSPLLSPAEAQAEWDKAIHHLRADGARPKQTPHGTLMATSLAHFRSDYTIVYIPNGNYLAAREQLYTNINLLRTGCSGRSALTLEEPSDTTKDRFISTYHLPDTTDIPANHYPTSTDSLPLPQSHLSTPTASPSSKPRHNHSAAKSTDFDLANLDASKTGSFSKAAAGLGLGLPSALNHGSPTSGKTRDRATFNATVLELVKLIQAGLSIFGSYGSVTCGHVVLDGLLCDQTVEGMSKWIGQFGEHLLGLEPMERIADPTLVSSLLSTVLSIRNRLSVIGYSHLLPRDPFLHPYSLSLVLATYNQAATSGHTHGFNHSSNALSLAVHPHHNTVAYSPHNSGYTSTGGQASASSSISGALNSPHPSLGSSTTSQVGLTLSRDLFLSISSTYDSKTKLGEGRKVRKVIREKLDDLTSAVAGGVGASAAVDEDEDLRAYASSVPTTSHGVTGAGGGLGGVEAEGPILSGIGSLASGLGLVGGSPPGGTTANIMDTITDLATFARIIAKDAANLRPGRGIVGKGKAKTKDKRESIDGFGSIGYGYSGKEKERDIVAASVAGTVKALWSGRVWSIIRLREWEAERDRELIGNSANDRRSADRARDRAMGVVSDGDVEGDLDRGRHERSDGRTTEEESDPVVAAGGGFWGERVQRKLAWTGLTRLDGKVNRKKGGQSLDLSTLSTTKGSSFPISISKLPDIPSTPNVVPPQSPTLVATNSLTGYSRFEDDDLPSSGQVSPVAEGRTNRFAFFHEGHSGDGSATGSSVVQSYADFDRKAFEFDSKYPWKFRPIQNRISSWADPRSAWMHETKESGDDFETAAEDVHATNGNGKSGGGSGDEGVGNGDDLFERSGSKKGVSIDDEMVGYMPRARGLFMAPKRRRSFHDLESFRDIYVLRKEQMRVDVDLCGQLLVMMRRDEHLRNVTAAVEVIVNSLSKTNTALRDNYEKHAPYLTNPGIHTSVISDINNLYLETNKTSQITNTLLYESEQLRIGDLWQTASPSRHKVLDLREKVFGTGGRRLPQGVHGAHGKFNRLQWTLDGQKRLVDKYGRTESEAEQEDRCIAAVNSYAGAGTGSERRDRSSFLKERTEDEGELTTSGVTTTIQARQEQQQQLLLQQMTNQNGLGIGESGKTEKGSVVGVVDRRTDEEEVDAVPHARIKPLWLLKVFTRWGGGVWGGAAGGGGGSAGAGAGAGIHTDGGPGSSSSSPAATAITSAVAPAVDATSAVVASAAAIATVAVSDVVSAANAATITFKEAVGGSGGAAVGGDQD</sequence>
<proteinExistence type="predicted"/>
<keyword evidence="2" id="KW-1185">Reference proteome</keyword>
<reference evidence="1 2" key="1">
    <citation type="journal article" date="2019" name="Nat. Ecol. Evol.">
        <title>Megaphylogeny resolves global patterns of mushroom evolution.</title>
        <authorList>
            <person name="Varga T."/>
            <person name="Krizsan K."/>
            <person name="Foldi C."/>
            <person name="Dima B."/>
            <person name="Sanchez-Garcia M."/>
            <person name="Sanchez-Ramirez S."/>
            <person name="Szollosi G.J."/>
            <person name="Szarkandi J.G."/>
            <person name="Papp V."/>
            <person name="Albert L."/>
            <person name="Andreopoulos W."/>
            <person name="Angelini C."/>
            <person name="Antonin V."/>
            <person name="Barry K.W."/>
            <person name="Bougher N.L."/>
            <person name="Buchanan P."/>
            <person name="Buyck B."/>
            <person name="Bense V."/>
            <person name="Catcheside P."/>
            <person name="Chovatia M."/>
            <person name="Cooper J."/>
            <person name="Damon W."/>
            <person name="Desjardin D."/>
            <person name="Finy P."/>
            <person name="Geml J."/>
            <person name="Haridas S."/>
            <person name="Hughes K."/>
            <person name="Justo A."/>
            <person name="Karasinski D."/>
            <person name="Kautmanova I."/>
            <person name="Kiss B."/>
            <person name="Kocsube S."/>
            <person name="Kotiranta H."/>
            <person name="LaButti K.M."/>
            <person name="Lechner B.E."/>
            <person name="Liimatainen K."/>
            <person name="Lipzen A."/>
            <person name="Lukacs Z."/>
            <person name="Mihaltcheva S."/>
            <person name="Morgado L.N."/>
            <person name="Niskanen T."/>
            <person name="Noordeloos M.E."/>
            <person name="Ohm R.A."/>
            <person name="Ortiz-Santana B."/>
            <person name="Ovrebo C."/>
            <person name="Racz N."/>
            <person name="Riley R."/>
            <person name="Savchenko A."/>
            <person name="Shiryaev A."/>
            <person name="Soop K."/>
            <person name="Spirin V."/>
            <person name="Szebenyi C."/>
            <person name="Tomsovsky M."/>
            <person name="Tulloss R.E."/>
            <person name="Uehling J."/>
            <person name="Grigoriev I.V."/>
            <person name="Vagvolgyi C."/>
            <person name="Papp T."/>
            <person name="Martin F.M."/>
            <person name="Miettinen O."/>
            <person name="Hibbett D.S."/>
            <person name="Nagy L.G."/>
        </authorList>
    </citation>
    <scope>NUCLEOTIDE SEQUENCE [LARGE SCALE GENOMIC DNA]</scope>
    <source>
        <strain evidence="1 2">NL-1719</strain>
    </source>
</reference>
<gene>
    <name evidence="1" type="ORF">BDN72DRAFT_355244</name>
</gene>